<evidence type="ECO:0000313" key="3">
    <source>
        <dbReference type="Proteomes" id="UP001279410"/>
    </source>
</evidence>
<dbReference type="AlphaFoldDB" id="A0AAD3ML11"/>
<feature type="signal peptide" evidence="1">
    <location>
        <begin position="1"/>
        <end position="39"/>
    </location>
</feature>
<feature type="chain" id="PRO_5042133505" evidence="1">
    <location>
        <begin position="40"/>
        <end position="101"/>
    </location>
</feature>
<comment type="caution">
    <text evidence="2">The sequence shown here is derived from an EMBL/GenBank/DDBJ whole genome shotgun (WGS) entry which is preliminary data.</text>
</comment>
<organism evidence="2 3">
    <name type="scientific">Lates japonicus</name>
    <name type="common">Japanese lates</name>
    <dbReference type="NCBI Taxonomy" id="270547"/>
    <lineage>
        <taxon>Eukaryota</taxon>
        <taxon>Metazoa</taxon>
        <taxon>Chordata</taxon>
        <taxon>Craniata</taxon>
        <taxon>Vertebrata</taxon>
        <taxon>Euteleostomi</taxon>
        <taxon>Actinopterygii</taxon>
        <taxon>Neopterygii</taxon>
        <taxon>Teleostei</taxon>
        <taxon>Neoteleostei</taxon>
        <taxon>Acanthomorphata</taxon>
        <taxon>Carangaria</taxon>
        <taxon>Carangaria incertae sedis</taxon>
        <taxon>Centropomidae</taxon>
        <taxon>Lates</taxon>
    </lineage>
</organism>
<sequence>MGYGAQTDREGGRVPRSSPEMLTVSWWLLLFLLVDIGVAQDTEQGSLDIILSLPKREPHQIPSPLFSEPEVKCARKPELYHHSPSQWGSDVKLFRLQSGAE</sequence>
<name>A0AAD3ML11_LATJO</name>
<keyword evidence="1" id="KW-0732">Signal</keyword>
<keyword evidence="2" id="KW-0675">Receptor</keyword>
<evidence type="ECO:0000313" key="2">
    <source>
        <dbReference type="EMBL" id="GLD55339.1"/>
    </source>
</evidence>
<keyword evidence="3" id="KW-1185">Reference proteome</keyword>
<dbReference type="Proteomes" id="UP001279410">
    <property type="component" value="Unassembled WGS sequence"/>
</dbReference>
<protein>
    <submittedName>
        <fullName evidence="2">Netrin receptor UNC5C-like isoform X1</fullName>
    </submittedName>
</protein>
<gene>
    <name evidence="2" type="ORF">AKAME5_000785100</name>
</gene>
<accession>A0AAD3ML11</accession>
<evidence type="ECO:0000256" key="1">
    <source>
        <dbReference type="SAM" id="SignalP"/>
    </source>
</evidence>
<dbReference type="EMBL" id="BRZM01000021">
    <property type="protein sequence ID" value="GLD55339.1"/>
    <property type="molecule type" value="Genomic_DNA"/>
</dbReference>
<reference evidence="2" key="1">
    <citation type="submission" date="2022-08" db="EMBL/GenBank/DDBJ databases">
        <title>Genome sequencing of akame (Lates japonicus).</title>
        <authorList>
            <person name="Hashiguchi Y."/>
            <person name="Takahashi H."/>
        </authorList>
    </citation>
    <scope>NUCLEOTIDE SEQUENCE</scope>
    <source>
        <strain evidence="2">Kochi</strain>
    </source>
</reference>
<proteinExistence type="predicted"/>